<evidence type="ECO:0000256" key="1">
    <source>
        <dbReference type="SAM" id="MobiDB-lite"/>
    </source>
</evidence>
<feature type="chain" id="PRO_5020755386" evidence="2">
    <location>
        <begin position="27"/>
        <end position="230"/>
    </location>
</feature>
<sequence length="230" mass="23803">MHKTLRRRAALGAGVAALLLAGCSQTPPEPTPEVLTASTAGAAYLDAVCPVNTAWDLADVELDRLRLAVSRGSADPDDTAAALRHVADESKRAAASLDPKRSTWPAPAREAVAEVRQTLVADRKQALTVAKLDAKRMVAHTWEGAGDAAAAATAAHTALELPTEPDAACTQWAEQRAEAKAEKQRETAADPDAAESDGSSGSDDSGSPGSPDTAEDTAPTPTTPKERPRG</sequence>
<feature type="compositionally biased region" description="Basic and acidic residues" evidence="1">
    <location>
        <begin position="175"/>
        <end position="188"/>
    </location>
</feature>
<gene>
    <name evidence="3" type="ORF">EV139_1969</name>
</gene>
<dbReference type="OrthoDB" id="4990871at2"/>
<accession>A0A4Q7TUC2</accession>
<proteinExistence type="predicted"/>
<feature type="signal peptide" evidence="2">
    <location>
        <begin position="1"/>
        <end position="26"/>
    </location>
</feature>
<dbReference type="PROSITE" id="PS51257">
    <property type="entry name" value="PROKAR_LIPOPROTEIN"/>
    <property type="match status" value="1"/>
</dbReference>
<dbReference type="EMBL" id="SHKI01000005">
    <property type="protein sequence ID" value="RZT64551.1"/>
    <property type="molecule type" value="Genomic_DNA"/>
</dbReference>
<evidence type="ECO:0000313" key="3">
    <source>
        <dbReference type="EMBL" id="RZT64551.1"/>
    </source>
</evidence>
<evidence type="ECO:0000313" key="4">
    <source>
        <dbReference type="Proteomes" id="UP000291832"/>
    </source>
</evidence>
<protein>
    <submittedName>
        <fullName evidence="3">Uncharacterized protein</fullName>
    </submittedName>
</protein>
<comment type="caution">
    <text evidence="3">The sequence shown here is derived from an EMBL/GenBank/DDBJ whole genome shotgun (WGS) entry which is preliminary data.</text>
</comment>
<keyword evidence="4" id="KW-1185">Reference proteome</keyword>
<reference evidence="3 4" key="1">
    <citation type="journal article" date="2015" name="Stand. Genomic Sci.">
        <title>Genomic Encyclopedia of Bacterial and Archaeal Type Strains, Phase III: the genomes of soil and plant-associated and newly described type strains.</title>
        <authorList>
            <person name="Whitman W.B."/>
            <person name="Woyke T."/>
            <person name="Klenk H.P."/>
            <person name="Zhou Y."/>
            <person name="Lilburn T.G."/>
            <person name="Beck B.J."/>
            <person name="De Vos P."/>
            <person name="Vandamme P."/>
            <person name="Eisen J.A."/>
            <person name="Garrity G."/>
            <person name="Hugenholtz P."/>
            <person name="Kyrpides N.C."/>
        </authorList>
    </citation>
    <scope>NUCLEOTIDE SEQUENCE [LARGE SCALE GENOMIC DNA]</scope>
    <source>
        <strain evidence="3 4">RF6</strain>
    </source>
</reference>
<keyword evidence="2" id="KW-0732">Signal</keyword>
<dbReference type="RefSeq" id="WP_130454158.1">
    <property type="nucleotide sequence ID" value="NZ_QYAG01000001.1"/>
</dbReference>
<organism evidence="3 4">
    <name type="scientific">Leucobacter luti</name>
    <dbReference type="NCBI Taxonomy" id="340320"/>
    <lineage>
        <taxon>Bacteria</taxon>
        <taxon>Bacillati</taxon>
        <taxon>Actinomycetota</taxon>
        <taxon>Actinomycetes</taxon>
        <taxon>Micrococcales</taxon>
        <taxon>Microbacteriaceae</taxon>
        <taxon>Leucobacter</taxon>
    </lineage>
</organism>
<name>A0A4Q7TUC2_9MICO</name>
<feature type="compositionally biased region" description="Low complexity" evidence="1">
    <location>
        <begin position="196"/>
        <end position="220"/>
    </location>
</feature>
<feature type="region of interest" description="Disordered" evidence="1">
    <location>
        <begin position="170"/>
        <end position="230"/>
    </location>
</feature>
<dbReference type="Proteomes" id="UP000291832">
    <property type="component" value="Unassembled WGS sequence"/>
</dbReference>
<dbReference type="AlphaFoldDB" id="A0A4Q7TUC2"/>
<evidence type="ECO:0000256" key="2">
    <source>
        <dbReference type="SAM" id="SignalP"/>
    </source>
</evidence>